<accession>A0A2A9CY41</accession>
<feature type="compositionally biased region" description="Low complexity" evidence="4">
    <location>
        <begin position="20"/>
        <end position="29"/>
    </location>
</feature>
<evidence type="ECO:0000256" key="3">
    <source>
        <dbReference type="SAM" id="Coils"/>
    </source>
</evidence>
<dbReference type="InterPro" id="IPR050465">
    <property type="entry name" value="UPF0194_transport"/>
</dbReference>
<dbReference type="PANTHER" id="PTHR32347:SF23">
    <property type="entry name" value="BLL5650 PROTEIN"/>
    <property type="match status" value="1"/>
</dbReference>
<dbReference type="GO" id="GO:0030313">
    <property type="term" value="C:cell envelope"/>
    <property type="evidence" value="ECO:0007669"/>
    <property type="project" value="UniProtKB-SubCell"/>
</dbReference>
<feature type="coiled-coil region" evidence="3">
    <location>
        <begin position="224"/>
        <end position="251"/>
    </location>
</feature>
<keyword evidence="2 3" id="KW-0175">Coiled coil</keyword>
<keyword evidence="7" id="KW-1185">Reference proteome</keyword>
<dbReference type="Gene3D" id="2.40.420.20">
    <property type="match status" value="1"/>
</dbReference>
<feature type="compositionally biased region" description="Acidic residues" evidence="4">
    <location>
        <begin position="573"/>
        <end position="585"/>
    </location>
</feature>
<dbReference type="PANTHER" id="PTHR32347">
    <property type="entry name" value="EFFLUX SYSTEM COMPONENT YKNX-RELATED"/>
    <property type="match status" value="1"/>
</dbReference>
<feature type="transmembrane region" description="Helical" evidence="5">
    <location>
        <begin position="48"/>
        <end position="69"/>
    </location>
</feature>
<evidence type="ECO:0000313" key="7">
    <source>
        <dbReference type="Proteomes" id="UP000224915"/>
    </source>
</evidence>
<comment type="caution">
    <text evidence="6">The sequence shown here is derived from an EMBL/GenBank/DDBJ whole genome shotgun (WGS) entry which is preliminary data.</text>
</comment>
<evidence type="ECO:0000256" key="4">
    <source>
        <dbReference type="SAM" id="MobiDB-lite"/>
    </source>
</evidence>
<reference evidence="6 7" key="1">
    <citation type="submission" date="2017-10" db="EMBL/GenBank/DDBJ databases">
        <title>Sequencing the genomes of 1000 actinobacteria strains.</title>
        <authorList>
            <person name="Klenk H.-P."/>
        </authorList>
    </citation>
    <scope>NUCLEOTIDE SEQUENCE [LARGE SCALE GENOMIC DNA]</scope>
    <source>
        <strain evidence="6 7">DSM 21801</strain>
    </source>
</reference>
<evidence type="ECO:0000313" key="6">
    <source>
        <dbReference type="EMBL" id="PFG19056.1"/>
    </source>
</evidence>
<dbReference type="AlphaFoldDB" id="A0A2A9CY41"/>
<proteinExistence type="predicted"/>
<sequence>MIRRRRREDPVPQEHHDLTHVTPGTVGTPATGGGSALVARAGRSNRTVWVMAIIAVLCLALGLLAGRLVKSPAQIAAESAPPEAGPITIAVERQELSSDVVVRGDALYDGAVSVTVETADLGGPAVVTGAVPQVGDTVEPGSVLLEVTGRPVIALPGELPVYRSLRAGVSGPDVTQLQEALGSLDLDAGNSGTYDAATAAAVAELFTRAGYPAPEADEAARDELAMAQESVTAAEQSLAAAESDLRQAQSGPADSERLSLQGAVNSAQRDLDEARACWAAPAEQSTDPETGQTLTLERSCPRVADLEDAVRIAVAARDEALAAPDVSAQQEMRDAAATALAEARSALEEARLGVLTPLPAGEVAYLADLPRRVDEVAVSRGSAVSGEVLRVSGVTLQIVASVSESDFDLIQEGATATLSTGDLELPATVVQLSRDGSGILPQESGSGSDSGDGFEEFDDGFGGGSSVPTGPTVVLHPDDLTEDQRSQLAGSNVRVTIPVSSTAGEVLTVPVAALTAGPGGESRIEVMRDGAQAPELVEVTTGLAADGYVEVASSVSPLQEGDLVVVGVGGSGDDGDSSQEDDGVQDADGSGR</sequence>
<feature type="compositionally biased region" description="Basic and acidic residues" evidence="4">
    <location>
        <begin position="7"/>
        <end position="19"/>
    </location>
</feature>
<dbReference type="Proteomes" id="UP000224915">
    <property type="component" value="Unassembled WGS sequence"/>
</dbReference>
<dbReference type="InterPro" id="IPR036366">
    <property type="entry name" value="PGBDSf"/>
</dbReference>
<dbReference type="EMBL" id="PDJD01000001">
    <property type="protein sequence ID" value="PFG19056.1"/>
    <property type="molecule type" value="Genomic_DNA"/>
</dbReference>
<dbReference type="Gene3D" id="1.10.101.10">
    <property type="entry name" value="PGBD-like superfamily/PGBD"/>
    <property type="match status" value="1"/>
</dbReference>
<feature type="region of interest" description="Disordered" evidence="4">
    <location>
        <begin position="567"/>
        <end position="592"/>
    </location>
</feature>
<evidence type="ECO:0000256" key="5">
    <source>
        <dbReference type="SAM" id="Phobius"/>
    </source>
</evidence>
<organism evidence="6 7">
    <name type="scientific">Serinibacter salmoneus</name>
    <dbReference type="NCBI Taxonomy" id="556530"/>
    <lineage>
        <taxon>Bacteria</taxon>
        <taxon>Bacillati</taxon>
        <taxon>Actinomycetota</taxon>
        <taxon>Actinomycetes</taxon>
        <taxon>Micrococcales</taxon>
        <taxon>Beutenbergiaceae</taxon>
        <taxon>Serinibacter</taxon>
    </lineage>
</organism>
<comment type="subcellular location">
    <subcellularLocation>
        <location evidence="1">Cell envelope</location>
    </subcellularLocation>
</comment>
<keyword evidence="5" id="KW-1133">Transmembrane helix</keyword>
<evidence type="ECO:0000256" key="1">
    <source>
        <dbReference type="ARBA" id="ARBA00004196"/>
    </source>
</evidence>
<protein>
    <recommendedName>
        <fullName evidence="8">Peptidoglycan binding protein</fullName>
    </recommendedName>
</protein>
<keyword evidence="5" id="KW-0812">Transmembrane</keyword>
<dbReference type="RefSeq" id="WP_098468249.1">
    <property type="nucleotide sequence ID" value="NZ_PDJD01000001.1"/>
</dbReference>
<dbReference type="OrthoDB" id="3268648at2"/>
<keyword evidence="5" id="KW-0472">Membrane</keyword>
<name>A0A2A9CY41_9MICO</name>
<evidence type="ECO:0000256" key="2">
    <source>
        <dbReference type="ARBA" id="ARBA00023054"/>
    </source>
</evidence>
<gene>
    <name evidence="6" type="ORF">ATL40_0610</name>
</gene>
<feature type="region of interest" description="Disordered" evidence="4">
    <location>
        <begin position="1"/>
        <end position="31"/>
    </location>
</feature>
<evidence type="ECO:0008006" key="8">
    <source>
        <dbReference type="Google" id="ProtNLM"/>
    </source>
</evidence>